<keyword evidence="2" id="KW-1185">Reference proteome</keyword>
<protein>
    <submittedName>
        <fullName evidence="1">Uncharacterized protein</fullName>
    </submittedName>
</protein>
<accession>A0A8E7B3R5</accession>
<evidence type="ECO:0000313" key="2">
    <source>
        <dbReference type="Proteomes" id="UP000680656"/>
    </source>
</evidence>
<dbReference type="EMBL" id="CP075546">
    <property type="protein sequence ID" value="QVV89826.1"/>
    <property type="molecule type" value="Genomic_DNA"/>
</dbReference>
<name>A0A8E7B3R5_9EURY</name>
<dbReference type="AlphaFoldDB" id="A0A8E7B3R5"/>
<dbReference type="Proteomes" id="UP000680656">
    <property type="component" value="Chromosome"/>
</dbReference>
<reference evidence="1 2" key="1">
    <citation type="submission" date="2021-05" db="EMBL/GenBank/DDBJ databases">
        <title>A novel Methanospirillum isolate from a pyrite-forming mixed culture.</title>
        <authorList>
            <person name="Bunk B."/>
            <person name="Sproer C."/>
            <person name="Spring S."/>
            <person name="Pester M."/>
        </authorList>
    </citation>
    <scope>NUCLEOTIDE SEQUENCE [LARGE SCALE GENOMIC DNA]</scope>
    <source>
        <strain evidence="1 2">J.3.6.1-F.2.7.3</strain>
    </source>
</reference>
<gene>
    <name evidence="1" type="ORF">KHC33_04825</name>
</gene>
<organism evidence="1 2">
    <name type="scientific">Methanospirillum purgamenti</name>
    <dbReference type="NCBI Taxonomy" id="2834276"/>
    <lineage>
        <taxon>Archaea</taxon>
        <taxon>Methanobacteriati</taxon>
        <taxon>Methanobacteriota</taxon>
        <taxon>Stenosarchaea group</taxon>
        <taxon>Methanomicrobia</taxon>
        <taxon>Methanomicrobiales</taxon>
        <taxon>Methanospirillaceae</taxon>
        <taxon>Methanospirillum</taxon>
    </lineage>
</organism>
<evidence type="ECO:0000313" key="1">
    <source>
        <dbReference type="EMBL" id="QVV89826.1"/>
    </source>
</evidence>
<dbReference type="GeneID" id="65096483"/>
<dbReference type="KEGG" id="mrtj:KHC33_04825"/>
<dbReference type="RefSeq" id="WP_214420614.1">
    <property type="nucleotide sequence ID" value="NZ_CP075546.1"/>
</dbReference>
<proteinExistence type="predicted"/>
<sequence length="106" mass="11616">MKISVRKFASPIPDLTTFITFAQTVLDTNSLGCTDYTQSSANVEGVNRSSQAYSGKIIYENAEAKTVGQISIKAPTAAAFNTDVTKPFWELPLLEQRWVVLPLMTA</sequence>